<dbReference type="UniPathway" id="UPA00060">
    <property type="reaction ID" value="UER00138"/>
</dbReference>
<reference evidence="2 3" key="1">
    <citation type="submission" date="2015-12" db="EMBL/GenBank/DDBJ databases">
        <title>Genome sequence of Tistrella mobilis MCCC 1A02139.</title>
        <authorList>
            <person name="Lu L."/>
            <person name="Lai Q."/>
            <person name="Shao Z."/>
            <person name="Qian P."/>
        </authorList>
    </citation>
    <scope>NUCLEOTIDE SEQUENCE [LARGE SCALE GENOMIC DNA]</scope>
    <source>
        <strain evidence="2 3">MCCC 1A02139</strain>
    </source>
</reference>
<proteinExistence type="predicted"/>
<evidence type="ECO:0000313" key="2">
    <source>
        <dbReference type="EMBL" id="KYO49754.1"/>
    </source>
</evidence>
<dbReference type="Pfam" id="PF08543">
    <property type="entry name" value="Phos_pyr_kin"/>
    <property type="match status" value="1"/>
</dbReference>
<organism evidence="2 3">
    <name type="scientific">Tistrella mobilis</name>
    <dbReference type="NCBI Taxonomy" id="171437"/>
    <lineage>
        <taxon>Bacteria</taxon>
        <taxon>Pseudomonadati</taxon>
        <taxon>Pseudomonadota</taxon>
        <taxon>Alphaproteobacteria</taxon>
        <taxon>Geminicoccales</taxon>
        <taxon>Geminicoccaceae</taxon>
        <taxon>Tistrella</taxon>
    </lineage>
</organism>
<feature type="domain" description="Pyridoxamine kinase/Phosphomethylpyrimidine kinase" evidence="1">
    <location>
        <begin position="20"/>
        <end position="245"/>
    </location>
</feature>
<dbReference type="AlphaFoldDB" id="A0A162JRU9"/>
<dbReference type="GO" id="GO:0008972">
    <property type="term" value="F:phosphomethylpyrimidine kinase activity"/>
    <property type="evidence" value="ECO:0007669"/>
    <property type="project" value="TreeGrafter"/>
</dbReference>
<dbReference type="OrthoDB" id="9810880at2"/>
<name>A0A162JRU9_9PROT</name>
<evidence type="ECO:0000259" key="1">
    <source>
        <dbReference type="Pfam" id="PF08543"/>
    </source>
</evidence>
<dbReference type="Proteomes" id="UP000075787">
    <property type="component" value="Unassembled WGS sequence"/>
</dbReference>
<dbReference type="SUPFAM" id="SSF53613">
    <property type="entry name" value="Ribokinase-like"/>
    <property type="match status" value="1"/>
</dbReference>
<dbReference type="EMBL" id="LPZR01000217">
    <property type="protein sequence ID" value="KYO49754.1"/>
    <property type="molecule type" value="Genomic_DNA"/>
</dbReference>
<dbReference type="PANTHER" id="PTHR20858:SF17">
    <property type="entry name" value="HYDROXYMETHYLPYRIMIDINE_PHOSPHOMETHYLPYRIMIDINE KINASE THI20-RELATED"/>
    <property type="match status" value="1"/>
</dbReference>
<dbReference type="InterPro" id="IPR013749">
    <property type="entry name" value="PM/HMP-P_kinase-1"/>
</dbReference>
<gene>
    <name evidence="2" type="ORF">AUP44_15935</name>
</gene>
<dbReference type="PANTHER" id="PTHR20858">
    <property type="entry name" value="PHOSPHOMETHYLPYRIMIDINE KINASE"/>
    <property type="match status" value="1"/>
</dbReference>
<sequence length="279" mass="28467">MTGASSATAMPRLLSVDHGDPEGRGGIAFDLKLATACGVYAASTVTAIVADGEAMPVPADIVGGQLRAVMEDIGADALRIGRVTETDQLLAVSEVVEHLGHGVPLILDPVLVDATGRHLMNRDALQVLKARLVVRAQALILDLAAAEMMVGREIRHVDGLIDAVATLASLGPEQVVVAGGPAFGIAMLADDDIDLIADEGLAAGPLGGPPIGLATAVAMGAIRGLDARRSWRHHAELIRATVAADPAARAAAGSHPSTDLHAAFRAVTPDDPAGEETCP</sequence>
<dbReference type="GO" id="GO:0009229">
    <property type="term" value="P:thiamine diphosphate biosynthetic process"/>
    <property type="evidence" value="ECO:0007669"/>
    <property type="project" value="UniProtKB-UniPathway"/>
</dbReference>
<comment type="caution">
    <text evidence="2">The sequence shown here is derived from an EMBL/GenBank/DDBJ whole genome shotgun (WGS) entry which is preliminary data.</text>
</comment>
<dbReference type="GeneID" id="97242672"/>
<dbReference type="RefSeq" id="WP_062769687.1">
    <property type="nucleotide sequence ID" value="NZ_CP121027.1"/>
</dbReference>
<dbReference type="GO" id="GO:0005829">
    <property type="term" value="C:cytosol"/>
    <property type="evidence" value="ECO:0007669"/>
    <property type="project" value="TreeGrafter"/>
</dbReference>
<evidence type="ECO:0000313" key="3">
    <source>
        <dbReference type="Proteomes" id="UP000075787"/>
    </source>
</evidence>
<dbReference type="Gene3D" id="3.40.1190.20">
    <property type="match status" value="1"/>
</dbReference>
<protein>
    <recommendedName>
        <fullName evidence="1">Pyridoxamine kinase/Phosphomethylpyrimidine kinase domain-containing protein</fullName>
    </recommendedName>
</protein>
<dbReference type="GO" id="GO:0008902">
    <property type="term" value="F:hydroxymethylpyrimidine kinase activity"/>
    <property type="evidence" value="ECO:0007669"/>
    <property type="project" value="TreeGrafter"/>
</dbReference>
<dbReference type="GO" id="GO:0009228">
    <property type="term" value="P:thiamine biosynthetic process"/>
    <property type="evidence" value="ECO:0007669"/>
    <property type="project" value="TreeGrafter"/>
</dbReference>
<dbReference type="InterPro" id="IPR029056">
    <property type="entry name" value="Ribokinase-like"/>
</dbReference>
<accession>A0A162JRU9</accession>